<dbReference type="EMBL" id="JAYMYQ010000004">
    <property type="protein sequence ID" value="KAK7336829.1"/>
    <property type="molecule type" value="Genomic_DNA"/>
</dbReference>
<sequence length="66" mass="7400">MQMPLTFWMVWKECTSEGLTFDCGAIAFQRLGISGGELVDNQLVWWLSQVIFLESDSISSLELALG</sequence>
<protein>
    <submittedName>
        <fullName evidence="1">Uncharacterized protein</fullName>
    </submittedName>
</protein>
<comment type="caution">
    <text evidence="1">The sequence shown here is derived from an EMBL/GenBank/DDBJ whole genome shotgun (WGS) entry which is preliminary data.</text>
</comment>
<gene>
    <name evidence="1" type="ORF">VNO77_17379</name>
</gene>
<organism evidence="1 2">
    <name type="scientific">Canavalia gladiata</name>
    <name type="common">Sword bean</name>
    <name type="synonym">Dolichos gladiatus</name>
    <dbReference type="NCBI Taxonomy" id="3824"/>
    <lineage>
        <taxon>Eukaryota</taxon>
        <taxon>Viridiplantae</taxon>
        <taxon>Streptophyta</taxon>
        <taxon>Embryophyta</taxon>
        <taxon>Tracheophyta</taxon>
        <taxon>Spermatophyta</taxon>
        <taxon>Magnoliopsida</taxon>
        <taxon>eudicotyledons</taxon>
        <taxon>Gunneridae</taxon>
        <taxon>Pentapetalae</taxon>
        <taxon>rosids</taxon>
        <taxon>fabids</taxon>
        <taxon>Fabales</taxon>
        <taxon>Fabaceae</taxon>
        <taxon>Papilionoideae</taxon>
        <taxon>50 kb inversion clade</taxon>
        <taxon>NPAAA clade</taxon>
        <taxon>indigoferoid/millettioid clade</taxon>
        <taxon>Phaseoleae</taxon>
        <taxon>Canavalia</taxon>
    </lineage>
</organism>
<evidence type="ECO:0000313" key="2">
    <source>
        <dbReference type="Proteomes" id="UP001367508"/>
    </source>
</evidence>
<evidence type="ECO:0000313" key="1">
    <source>
        <dbReference type="EMBL" id="KAK7336829.1"/>
    </source>
</evidence>
<proteinExistence type="predicted"/>
<accession>A0AAN9QIN5</accession>
<keyword evidence="2" id="KW-1185">Reference proteome</keyword>
<dbReference type="AlphaFoldDB" id="A0AAN9QIN5"/>
<reference evidence="1 2" key="1">
    <citation type="submission" date="2024-01" db="EMBL/GenBank/DDBJ databases">
        <title>The genomes of 5 underutilized Papilionoideae crops provide insights into root nodulation and disease resistanc.</title>
        <authorList>
            <person name="Jiang F."/>
        </authorList>
    </citation>
    <scope>NUCLEOTIDE SEQUENCE [LARGE SCALE GENOMIC DNA]</scope>
    <source>
        <strain evidence="1">LVBAO_FW01</strain>
        <tissue evidence="1">Leaves</tissue>
    </source>
</reference>
<dbReference type="Proteomes" id="UP001367508">
    <property type="component" value="Unassembled WGS sequence"/>
</dbReference>
<name>A0AAN9QIN5_CANGL</name>